<dbReference type="PROSITE" id="PS00647">
    <property type="entry name" value="THYMID_PHOSPHORYLASE"/>
    <property type="match status" value="1"/>
</dbReference>
<dbReference type="Pfam" id="PF02885">
    <property type="entry name" value="Glycos_trans_3N"/>
    <property type="match status" value="1"/>
</dbReference>
<dbReference type="EC" id="2.4.2.4" evidence="3 7"/>
<reference evidence="9 10" key="1">
    <citation type="submission" date="2018-11" db="EMBL/GenBank/DDBJ databases">
        <title>Mesobaculum littorinae gen. nov., sp. nov., isolated from Littorina scabra that represents a novel genus of the order Rhodobacteraceae.</title>
        <authorList>
            <person name="Li F."/>
        </authorList>
    </citation>
    <scope>NUCLEOTIDE SEQUENCE [LARGE SCALE GENOMIC DNA]</scope>
    <source>
        <strain evidence="9 10">M0103</strain>
    </source>
</reference>
<dbReference type="InterPro" id="IPR036320">
    <property type="entry name" value="Glycosyl_Trfase_fam3_N_dom_sf"/>
</dbReference>
<dbReference type="SUPFAM" id="SSF52418">
    <property type="entry name" value="Nucleoside phosphorylase/phosphoribosyltransferase catalytic domain"/>
    <property type="match status" value="1"/>
</dbReference>
<protein>
    <recommendedName>
        <fullName evidence="3 7">Thymidine phosphorylase</fullName>
        <ecNumber evidence="3 7">2.4.2.4</ecNumber>
    </recommendedName>
    <alternativeName>
        <fullName evidence="7">TdRPase</fullName>
    </alternativeName>
</protein>
<dbReference type="InterPro" id="IPR018090">
    <property type="entry name" value="Pyrmidine_PPas_bac/euk"/>
</dbReference>
<dbReference type="Gene3D" id="3.90.1170.30">
    <property type="entry name" value="Pyrimidine nucleoside phosphorylase-like, C-terminal domain"/>
    <property type="match status" value="1"/>
</dbReference>
<accession>A0A438AI53</accession>
<dbReference type="InterPro" id="IPR017459">
    <property type="entry name" value="Glycosyl_Trfase_fam3_N_dom"/>
</dbReference>
<evidence type="ECO:0000313" key="9">
    <source>
        <dbReference type="EMBL" id="RVV98423.1"/>
    </source>
</evidence>
<dbReference type="FunFam" id="3.40.1030.10:FF:000003">
    <property type="entry name" value="Pyrimidine-nucleoside phosphorylase"/>
    <property type="match status" value="1"/>
</dbReference>
<dbReference type="Pfam" id="PF07831">
    <property type="entry name" value="PYNP_C"/>
    <property type="match status" value="1"/>
</dbReference>
<evidence type="ECO:0000256" key="4">
    <source>
        <dbReference type="ARBA" id="ARBA00022676"/>
    </source>
</evidence>
<dbReference type="Gene3D" id="3.40.1030.10">
    <property type="entry name" value="Nucleoside phosphorylase/phosphoribosyltransferase catalytic domain"/>
    <property type="match status" value="1"/>
</dbReference>
<dbReference type="InterPro" id="IPR000312">
    <property type="entry name" value="Glycosyl_Trfase_fam3"/>
</dbReference>
<dbReference type="PANTHER" id="PTHR10515">
    <property type="entry name" value="THYMIDINE PHOSPHORYLASE"/>
    <property type="match status" value="1"/>
</dbReference>
<dbReference type="SMART" id="SM00941">
    <property type="entry name" value="PYNP_C"/>
    <property type="match status" value="1"/>
</dbReference>
<dbReference type="InterPro" id="IPR035902">
    <property type="entry name" value="Nuc_phospho_transferase"/>
</dbReference>
<comment type="caution">
    <text evidence="9">The sequence shown here is derived from an EMBL/GenBank/DDBJ whole genome shotgun (WGS) entry which is preliminary data.</text>
</comment>
<keyword evidence="5 7" id="KW-0808">Transferase</keyword>
<dbReference type="EMBL" id="RQXX01000002">
    <property type="protein sequence ID" value="RVV98423.1"/>
    <property type="molecule type" value="Genomic_DNA"/>
</dbReference>
<evidence type="ECO:0000256" key="3">
    <source>
        <dbReference type="ARBA" id="ARBA00011892"/>
    </source>
</evidence>
<comment type="pathway">
    <text evidence="7">Pyrimidine metabolism; dTMP biosynthesis via salvage pathway; dTMP from thymine: step 1/2.</text>
</comment>
<keyword evidence="4 7" id="KW-0328">Glycosyltransferase</keyword>
<evidence type="ECO:0000259" key="8">
    <source>
        <dbReference type="SMART" id="SM00941"/>
    </source>
</evidence>
<dbReference type="NCBIfam" id="NF004490">
    <property type="entry name" value="PRK05820.1"/>
    <property type="match status" value="1"/>
</dbReference>
<dbReference type="RefSeq" id="WP_127905656.1">
    <property type="nucleotide sequence ID" value="NZ_RQXX01000002.1"/>
</dbReference>
<evidence type="ECO:0000256" key="5">
    <source>
        <dbReference type="ARBA" id="ARBA00022679"/>
    </source>
</evidence>
<proteinExistence type="inferred from homology"/>
<dbReference type="SUPFAM" id="SSF54680">
    <property type="entry name" value="Pyrimidine nucleoside phosphorylase C-terminal domain"/>
    <property type="match status" value="1"/>
</dbReference>
<dbReference type="NCBIfam" id="TIGR02644">
    <property type="entry name" value="Y_phosphoryl"/>
    <property type="match status" value="1"/>
</dbReference>
<dbReference type="InterPro" id="IPR000053">
    <property type="entry name" value="Thymidine/pyrmidine_PPase"/>
</dbReference>
<evidence type="ECO:0000256" key="2">
    <source>
        <dbReference type="ARBA" id="ARBA00011738"/>
    </source>
</evidence>
<gene>
    <name evidence="7" type="primary">deoA</name>
    <name evidence="9" type="ORF">EKE94_05745</name>
</gene>
<comment type="catalytic activity">
    <reaction evidence="6 7">
        <text>thymidine + phosphate = 2-deoxy-alpha-D-ribose 1-phosphate + thymine</text>
        <dbReference type="Rhea" id="RHEA:16037"/>
        <dbReference type="ChEBI" id="CHEBI:17748"/>
        <dbReference type="ChEBI" id="CHEBI:17821"/>
        <dbReference type="ChEBI" id="CHEBI:43474"/>
        <dbReference type="ChEBI" id="CHEBI:57259"/>
        <dbReference type="EC" id="2.4.2.4"/>
    </reaction>
</comment>
<dbReference type="InterPro" id="IPR013465">
    <property type="entry name" value="Thymidine_Pase"/>
</dbReference>
<evidence type="ECO:0000256" key="1">
    <source>
        <dbReference type="ARBA" id="ARBA00006915"/>
    </source>
</evidence>
<dbReference type="Proteomes" id="UP000285908">
    <property type="component" value="Unassembled WGS sequence"/>
</dbReference>
<dbReference type="Gene3D" id="1.20.970.10">
    <property type="entry name" value="Transferase, Pyrimidine Nucleoside Phosphorylase, Chain C"/>
    <property type="match status" value="1"/>
</dbReference>
<dbReference type="InterPro" id="IPR036566">
    <property type="entry name" value="PYNP-like_C_sf"/>
</dbReference>
<dbReference type="AlphaFoldDB" id="A0A438AI53"/>
<name>A0A438AI53_9RHOB</name>
<evidence type="ECO:0000256" key="7">
    <source>
        <dbReference type="HAMAP-Rule" id="MF_01628"/>
    </source>
</evidence>
<feature type="domain" description="Pyrimidine nucleoside phosphorylase C-terminal" evidence="8">
    <location>
        <begin position="352"/>
        <end position="426"/>
    </location>
</feature>
<dbReference type="Pfam" id="PF00591">
    <property type="entry name" value="Glycos_transf_3"/>
    <property type="match status" value="1"/>
</dbReference>
<dbReference type="PANTHER" id="PTHR10515:SF0">
    <property type="entry name" value="THYMIDINE PHOSPHORYLASE"/>
    <property type="match status" value="1"/>
</dbReference>
<dbReference type="GO" id="GO:0005829">
    <property type="term" value="C:cytosol"/>
    <property type="evidence" value="ECO:0007669"/>
    <property type="project" value="TreeGrafter"/>
</dbReference>
<organism evidence="9 10">
    <name type="scientific">Mesobaculum littorinae</name>
    <dbReference type="NCBI Taxonomy" id="2486419"/>
    <lineage>
        <taxon>Bacteria</taxon>
        <taxon>Pseudomonadati</taxon>
        <taxon>Pseudomonadota</taxon>
        <taxon>Alphaproteobacteria</taxon>
        <taxon>Rhodobacterales</taxon>
        <taxon>Roseobacteraceae</taxon>
        <taxon>Mesobaculum</taxon>
    </lineage>
</organism>
<dbReference type="OrthoDB" id="9763887at2"/>
<comment type="function">
    <text evidence="7">The enzymes which catalyze the reversible phosphorolysis of pyrimidine nucleosides are involved in the degradation of these compounds and in their utilization as carbon and energy sources, or in the rescue of pyrimidine bases for nucleotide synthesis.</text>
</comment>
<evidence type="ECO:0000256" key="6">
    <source>
        <dbReference type="ARBA" id="ARBA00048550"/>
    </source>
</evidence>
<keyword evidence="10" id="KW-1185">Reference proteome</keyword>
<sequence length="441" mass="44566">MDARRVIAALREGRAGPDELAWFARGLASGDVSDAQAGAFAMAAFLKGLGSEGRVALTRAMRDTGRVLDWDLPGPVLDKHSTGGVGDCLSLVLAPALAALGAYVPMISGRGLGHTGGTLDKLEAIPGLSVEQDEAALRRIVGETGLAIVAATRDIAPADRRLYAVRDVTATVESLDLITASILSKKLAAGTDALILDVKIGSGAFMQTAEEARALARALGDTARGAGCPTTALITDMSQPLAPAIGNAVEVACAIDTLRGTPGPLAELAAALGGRLLALAGASGKGGTGAGQGTADEAAARIAETLSSGAAADRFAAMVAAQGGPADLLDAPDRHLPRAPVTCDILAEASGHLAAMDGRALGLAAIDLGAGRRRESDRVDPAVGFSDILRLGAKLDPGQRIARIHAATDDAAAQAEAAFRAALRIEDAPPDVPPLIHEEVS</sequence>
<dbReference type="HAMAP" id="MF_01628">
    <property type="entry name" value="Thymid_phosp"/>
    <property type="match status" value="1"/>
</dbReference>
<dbReference type="InterPro" id="IPR013102">
    <property type="entry name" value="PYNP_C"/>
</dbReference>
<dbReference type="UniPathway" id="UPA00578">
    <property type="reaction ID" value="UER00638"/>
</dbReference>
<evidence type="ECO:0000313" key="10">
    <source>
        <dbReference type="Proteomes" id="UP000285908"/>
    </source>
</evidence>
<dbReference type="SUPFAM" id="SSF47648">
    <property type="entry name" value="Nucleoside phosphorylase/phosphoribosyltransferase N-terminal domain"/>
    <property type="match status" value="1"/>
</dbReference>
<comment type="subunit">
    <text evidence="2 7">Homodimer.</text>
</comment>
<dbReference type="PIRSF" id="PIRSF000478">
    <property type="entry name" value="TP_PyNP"/>
    <property type="match status" value="1"/>
</dbReference>
<comment type="similarity">
    <text evidence="1 7">Belongs to the thymidine/pyrimidine-nucleoside phosphorylase family.</text>
</comment>
<dbReference type="InterPro" id="IPR017872">
    <property type="entry name" value="Pyrmidine_PPase_CS"/>
</dbReference>
<dbReference type="GO" id="GO:0046104">
    <property type="term" value="P:thymidine metabolic process"/>
    <property type="evidence" value="ECO:0007669"/>
    <property type="project" value="UniProtKB-UniRule"/>
</dbReference>
<dbReference type="GO" id="GO:0009032">
    <property type="term" value="F:thymidine phosphorylase activity"/>
    <property type="evidence" value="ECO:0007669"/>
    <property type="project" value="UniProtKB-UniRule"/>
</dbReference>
<dbReference type="GO" id="GO:0004645">
    <property type="term" value="F:1,4-alpha-oligoglucan phosphorylase activity"/>
    <property type="evidence" value="ECO:0007669"/>
    <property type="project" value="InterPro"/>
</dbReference>
<dbReference type="GO" id="GO:0006206">
    <property type="term" value="P:pyrimidine nucleobase metabolic process"/>
    <property type="evidence" value="ECO:0007669"/>
    <property type="project" value="InterPro"/>
</dbReference>